<reference evidence="3" key="1">
    <citation type="submission" date="2018-05" db="EMBL/GenBank/DDBJ databases">
        <authorList>
            <person name="Strepis N."/>
        </authorList>
    </citation>
    <scope>NUCLEOTIDE SEQUENCE [LARGE SCALE GENOMIC DNA]</scope>
</reference>
<feature type="transmembrane region" description="Helical" evidence="1">
    <location>
        <begin position="20"/>
        <end position="40"/>
    </location>
</feature>
<keyword evidence="1" id="KW-1133">Transmembrane helix</keyword>
<evidence type="ECO:0000313" key="3">
    <source>
        <dbReference type="Proteomes" id="UP000262072"/>
    </source>
</evidence>
<evidence type="ECO:0000313" key="2">
    <source>
        <dbReference type="EMBL" id="SYZ77475.1"/>
    </source>
</evidence>
<dbReference type="Proteomes" id="UP000262072">
    <property type="component" value="Unassembled WGS sequence"/>
</dbReference>
<name>A0A383TBC8_9LACT</name>
<protein>
    <submittedName>
        <fullName evidence="2">Uncharacterized protein</fullName>
    </submittedName>
</protein>
<dbReference type="AlphaFoldDB" id="A0A383TBC8"/>
<accession>A0A383TBC8</accession>
<sequence>MKTRVGSLKSDGWGKQSLRAYVFAYILTLSAGNCEVWMTAKPNS</sequence>
<organism evidence="2 3">
    <name type="scientific">Trichococcus shcherbakoviae</name>
    <dbReference type="NCBI Taxonomy" id="2094020"/>
    <lineage>
        <taxon>Bacteria</taxon>
        <taxon>Bacillati</taxon>
        <taxon>Bacillota</taxon>
        <taxon>Bacilli</taxon>
        <taxon>Lactobacillales</taxon>
        <taxon>Carnobacteriaceae</taxon>
        <taxon>Trichococcus</taxon>
    </lineage>
</organism>
<evidence type="ECO:0000256" key="1">
    <source>
        <dbReference type="SAM" id="Phobius"/>
    </source>
</evidence>
<dbReference type="EMBL" id="UNRR01000007">
    <property type="protein sequence ID" value="SYZ77475.1"/>
    <property type="molecule type" value="Genomic_DNA"/>
</dbReference>
<keyword evidence="1" id="KW-0472">Membrane</keyword>
<keyword evidence="1" id="KW-0812">Transmembrane</keyword>
<proteinExistence type="predicted"/>
<gene>
    <name evidence="2" type="ORF">TART1_0244</name>
</gene>